<comment type="caution">
    <text evidence="9">The sequence shown here is derived from an EMBL/GenBank/DDBJ whole genome shotgun (WGS) entry which is preliminary data.</text>
</comment>
<evidence type="ECO:0000256" key="4">
    <source>
        <dbReference type="PROSITE-ProRule" id="PRU00169"/>
    </source>
</evidence>
<dbReference type="Gene3D" id="1.10.287.130">
    <property type="match status" value="1"/>
</dbReference>
<dbReference type="Pfam" id="PF00512">
    <property type="entry name" value="HisKA"/>
    <property type="match status" value="1"/>
</dbReference>
<dbReference type="AlphaFoldDB" id="A0A0G0UA56"/>
<feature type="modified residue" description="4-aspartylphosphate" evidence="4">
    <location>
        <position position="455"/>
    </location>
</feature>
<dbReference type="SMART" id="SM00448">
    <property type="entry name" value="REC"/>
    <property type="match status" value="1"/>
</dbReference>
<dbReference type="InterPro" id="IPR000700">
    <property type="entry name" value="PAS-assoc_C"/>
</dbReference>
<keyword evidence="3 4" id="KW-0597">Phosphoprotein</keyword>
<evidence type="ECO:0000313" key="10">
    <source>
        <dbReference type="Proteomes" id="UP000034616"/>
    </source>
</evidence>
<dbReference type="SUPFAM" id="SSF47384">
    <property type="entry name" value="Homodimeric domain of signal transducing histidine kinase"/>
    <property type="match status" value="1"/>
</dbReference>
<reference evidence="9 10" key="1">
    <citation type="journal article" date="2015" name="Nature">
        <title>rRNA introns, odd ribosomes, and small enigmatic genomes across a large radiation of phyla.</title>
        <authorList>
            <person name="Brown C.T."/>
            <person name="Hug L.A."/>
            <person name="Thomas B.C."/>
            <person name="Sharon I."/>
            <person name="Castelle C.J."/>
            <person name="Singh A."/>
            <person name="Wilkins M.J."/>
            <person name="Williams K.H."/>
            <person name="Banfield J.F."/>
        </authorList>
    </citation>
    <scope>NUCLEOTIDE SEQUENCE [LARGE SCALE GENOMIC DNA]</scope>
</reference>
<protein>
    <recommendedName>
        <fullName evidence="2">histidine kinase</fullName>
        <ecNumber evidence="2">2.7.13.3</ecNumber>
    </recommendedName>
</protein>
<feature type="domain" description="Response regulatory" evidence="6">
    <location>
        <begin position="404"/>
        <end position="522"/>
    </location>
</feature>
<dbReference type="Proteomes" id="UP000034616">
    <property type="component" value="Unassembled WGS sequence"/>
</dbReference>
<evidence type="ECO:0000256" key="1">
    <source>
        <dbReference type="ARBA" id="ARBA00000085"/>
    </source>
</evidence>
<evidence type="ECO:0000259" key="8">
    <source>
        <dbReference type="PROSITE" id="PS50113"/>
    </source>
</evidence>
<dbReference type="CDD" id="cd00130">
    <property type="entry name" value="PAS"/>
    <property type="match status" value="1"/>
</dbReference>
<dbReference type="CDD" id="cd00082">
    <property type="entry name" value="HisKA"/>
    <property type="match status" value="1"/>
</dbReference>
<dbReference type="SUPFAM" id="SSF55785">
    <property type="entry name" value="PYP-like sensor domain (PAS domain)"/>
    <property type="match status" value="1"/>
</dbReference>
<dbReference type="InterPro" id="IPR004358">
    <property type="entry name" value="Sig_transdc_His_kin-like_C"/>
</dbReference>
<dbReference type="InterPro" id="IPR036097">
    <property type="entry name" value="HisK_dim/P_sf"/>
</dbReference>
<dbReference type="PROSITE" id="PS50109">
    <property type="entry name" value="HIS_KIN"/>
    <property type="match status" value="1"/>
</dbReference>
<dbReference type="SMART" id="SM00387">
    <property type="entry name" value="HATPase_c"/>
    <property type="match status" value="1"/>
</dbReference>
<dbReference type="InterPro" id="IPR005467">
    <property type="entry name" value="His_kinase_dom"/>
</dbReference>
<dbReference type="SUPFAM" id="SSF55874">
    <property type="entry name" value="ATPase domain of HSP90 chaperone/DNA topoisomerase II/histidine kinase"/>
    <property type="match status" value="1"/>
</dbReference>
<dbReference type="Gene3D" id="3.40.50.2300">
    <property type="match status" value="1"/>
</dbReference>
<dbReference type="NCBIfam" id="TIGR00229">
    <property type="entry name" value="sensory_box"/>
    <property type="match status" value="1"/>
</dbReference>
<gene>
    <name evidence="9" type="ORF">UU35_C0026G0001</name>
</gene>
<dbReference type="InterPro" id="IPR001789">
    <property type="entry name" value="Sig_transdc_resp-reg_receiver"/>
</dbReference>
<dbReference type="CDD" id="cd00156">
    <property type="entry name" value="REC"/>
    <property type="match status" value="1"/>
</dbReference>
<proteinExistence type="predicted"/>
<comment type="catalytic activity">
    <reaction evidence="1">
        <text>ATP + protein L-histidine = ADP + protein N-phospho-L-histidine.</text>
        <dbReference type="EC" id="2.7.13.3"/>
    </reaction>
</comment>
<feature type="domain" description="PAC" evidence="8">
    <location>
        <begin position="89"/>
        <end position="141"/>
    </location>
</feature>
<dbReference type="Gene3D" id="3.30.565.10">
    <property type="entry name" value="Histidine kinase-like ATPase, C-terminal domain"/>
    <property type="match status" value="1"/>
</dbReference>
<dbReference type="InterPro" id="IPR035965">
    <property type="entry name" value="PAS-like_dom_sf"/>
</dbReference>
<dbReference type="Gene3D" id="3.30.450.20">
    <property type="entry name" value="PAS domain"/>
    <property type="match status" value="1"/>
</dbReference>
<dbReference type="InterPro" id="IPR011006">
    <property type="entry name" value="CheY-like_superfamily"/>
</dbReference>
<name>A0A0G0UA56_9BACT</name>
<dbReference type="EC" id="2.7.13.3" evidence="2"/>
<evidence type="ECO:0000259" key="5">
    <source>
        <dbReference type="PROSITE" id="PS50109"/>
    </source>
</evidence>
<dbReference type="SMART" id="SM00388">
    <property type="entry name" value="HisKA"/>
    <property type="match status" value="1"/>
</dbReference>
<dbReference type="Pfam" id="PF00072">
    <property type="entry name" value="Response_reg"/>
    <property type="match status" value="1"/>
</dbReference>
<dbReference type="EMBL" id="LCAH01000026">
    <property type="protein sequence ID" value="KKR85879.1"/>
    <property type="molecule type" value="Genomic_DNA"/>
</dbReference>
<dbReference type="Pfam" id="PF13426">
    <property type="entry name" value="PAS_9"/>
    <property type="match status" value="1"/>
</dbReference>
<dbReference type="PROSITE" id="PS50110">
    <property type="entry name" value="RESPONSE_REGULATORY"/>
    <property type="match status" value="1"/>
</dbReference>
<dbReference type="PROSITE" id="PS50113">
    <property type="entry name" value="PAC"/>
    <property type="match status" value="1"/>
</dbReference>
<dbReference type="Pfam" id="PF02518">
    <property type="entry name" value="HATPase_c"/>
    <property type="match status" value="1"/>
</dbReference>
<dbReference type="PRINTS" id="PR00344">
    <property type="entry name" value="BCTRLSENSOR"/>
</dbReference>
<dbReference type="SUPFAM" id="SSF52172">
    <property type="entry name" value="CheY-like"/>
    <property type="match status" value="1"/>
</dbReference>
<evidence type="ECO:0000313" key="9">
    <source>
        <dbReference type="EMBL" id="KKR85879.1"/>
    </source>
</evidence>
<dbReference type="InterPro" id="IPR000014">
    <property type="entry name" value="PAS"/>
</dbReference>
<organism evidence="9 10">
    <name type="scientific">Candidatus Uhrbacteria bacterium GW2011_GWC2_41_11</name>
    <dbReference type="NCBI Taxonomy" id="1618985"/>
    <lineage>
        <taxon>Bacteria</taxon>
        <taxon>Candidatus Uhriibacteriota</taxon>
    </lineage>
</organism>
<evidence type="ECO:0000259" key="7">
    <source>
        <dbReference type="PROSITE" id="PS50112"/>
    </source>
</evidence>
<feature type="domain" description="Histidine kinase" evidence="5">
    <location>
        <begin position="161"/>
        <end position="384"/>
    </location>
</feature>
<dbReference type="InterPro" id="IPR003661">
    <property type="entry name" value="HisK_dim/P_dom"/>
</dbReference>
<dbReference type="InterPro" id="IPR003594">
    <property type="entry name" value="HATPase_dom"/>
</dbReference>
<feature type="domain" description="PAS" evidence="7">
    <location>
        <begin position="16"/>
        <end position="74"/>
    </location>
</feature>
<accession>A0A0G0UA56</accession>
<dbReference type="GO" id="GO:0000155">
    <property type="term" value="F:phosphorelay sensor kinase activity"/>
    <property type="evidence" value="ECO:0007669"/>
    <property type="project" value="InterPro"/>
</dbReference>
<dbReference type="PANTHER" id="PTHR43065">
    <property type="entry name" value="SENSOR HISTIDINE KINASE"/>
    <property type="match status" value="1"/>
</dbReference>
<dbReference type="InterPro" id="IPR036890">
    <property type="entry name" value="HATPase_C_sf"/>
</dbReference>
<sequence length="524" mass="58507">MQNEELKRARQELEESRNKYLELYEFSPIGYFTLDKQGAILEVNLSGAALLGVERGSLVRRRFQLFVETDLRPDFNSFCNRMFGSDVKQTCELRLVKNDASPLYAYLEGIAMRDGEGNVKQCQIAVVDITKRKHAEEEQVRLKDELFHARNLASVGKLAGGVAHNFNNLLTVVMGYASLLATELKEDDPLREYAQKIIHSSQIAANLTQDLLAFSRKKPLNLQPVNMNKIIEDTEGILSKLLRENIKLGTALSDKDCVVMADSHQIMHVLMNLATNARDAMPNGGELKICTDSVGMDDVFIKAHGFGETGKYVLISISDTGVGMDGRTRLRVFEPFFTTKEVGRGTGLGLASVYGLVKQHNGYIEVESEAGNGTTFRIYLPLVTPRVSGIKTEAESMPKGGTETILLAEDEDDVRSLMKIALERNGYEVIEAVDGKEAVDKFVRDEDKIKFLLFDVIMPAKSGRQAYDEIKKIKPDLKAPVLFMTGYSDDVVRKGNIIDSGLDYILKPVSPIRLLEKVREVLDR</sequence>
<evidence type="ECO:0000259" key="6">
    <source>
        <dbReference type="PROSITE" id="PS50110"/>
    </source>
</evidence>
<evidence type="ECO:0000256" key="2">
    <source>
        <dbReference type="ARBA" id="ARBA00012438"/>
    </source>
</evidence>
<dbReference type="PANTHER" id="PTHR43065:SF42">
    <property type="entry name" value="TWO-COMPONENT SENSOR PPRA"/>
    <property type="match status" value="1"/>
</dbReference>
<dbReference type="PROSITE" id="PS50112">
    <property type="entry name" value="PAS"/>
    <property type="match status" value="1"/>
</dbReference>
<evidence type="ECO:0000256" key="3">
    <source>
        <dbReference type="ARBA" id="ARBA00022553"/>
    </source>
</evidence>